<feature type="domain" description="DNA methylase N-4/N-6" evidence="3">
    <location>
        <begin position="20"/>
        <end position="83"/>
    </location>
</feature>
<evidence type="ECO:0000313" key="4">
    <source>
        <dbReference type="EMBL" id="RIA79644.1"/>
    </source>
</evidence>
<keyword evidence="2" id="KW-0808">Transferase</keyword>
<gene>
    <name evidence="4" type="ORF">C1645_745774</name>
</gene>
<comment type="caution">
    <text evidence="4">The sequence shown here is derived from an EMBL/GenBank/DDBJ whole genome shotgun (WGS) entry which is preliminary data.</text>
</comment>
<dbReference type="Pfam" id="PF01555">
    <property type="entry name" value="N6_N4_Mtase"/>
    <property type="match status" value="1"/>
</dbReference>
<dbReference type="InterPro" id="IPR029063">
    <property type="entry name" value="SAM-dependent_MTases_sf"/>
</dbReference>
<dbReference type="Proteomes" id="UP000265703">
    <property type="component" value="Unassembled WGS sequence"/>
</dbReference>
<reference evidence="4 5" key="1">
    <citation type="submission" date="2018-06" db="EMBL/GenBank/DDBJ databases">
        <title>Comparative genomics reveals the genomic features of Rhizophagus irregularis, R. cerebriforme, R. diaphanum and Gigaspora rosea, and their symbiotic lifestyle signature.</title>
        <authorList>
            <person name="Morin E."/>
            <person name="San Clemente H."/>
            <person name="Chen E.C.H."/>
            <person name="De La Providencia I."/>
            <person name="Hainaut M."/>
            <person name="Kuo A."/>
            <person name="Kohler A."/>
            <person name="Murat C."/>
            <person name="Tang N."/>
            <person name="Roy S."/>
            <person name="Loubradou J."/>
            <person name="Henrissat B."/>
            <person name="Grigoriev I.V."/>
            <person name="Corradi N."/>
            <person name="Roux C."/>
            <person name="Martin F.M."/>
        </authorList>
    </citation>
    <scope>NUCLEOTIDE SEQUENCE [LARGE SCALE GENOMIC DNA]</scope>
    <source>
        <strain evidence="4 5">DAOM 227022</strain>
    </source>
</reference>
<evidence type="ECO:0000259" key="3">
    <source>
        <dbReference type="Pfam" id="PF01555"/>
    </source>
</evidence>
<dbReference type="Gene3D" id="3.40.50.150">
    <property type="entry name" value="Vaccinia Virus protein VP39"/>
    <property type="match status" value="1"/>
</dbReference>
<dbReference type="InterPro" id="IPR002941">
    <property type="entry name" value="DNA_methylase_N4/N6"/>
</dbReference>
<keyword evidence="1" id="KW-0489">Methyltransferase</keyword>
<evidence type="ECO:0000256" key="1">
    <source>
        <dbReference type="ARBA" id="ARBA00022603"/>
    </source>
</evidence>
<dbReference type="SUPFAM" id="SSF53335">
    <property type="entry name" value="S-adenosyl-L-methionine-dependent methyltransferases"/>
    <property type="match status" value="1"/>
</dbReference>
<organism evidence="4 5">
    <name type="scientific">Glomus cerebriforme</name>
    <dbReference type="NCBI Taxonomy" id="658196"/>
    <lineage>
        <taxon>Eukaryota</taxon>
        <taxon>Fungi</taxon>
        <taxon>Fungi incertae sedis</taxon>
        <taxon>Mucoromycota</taxon>
        <taxon>Glomeromycotina</taxon>
        <taxon>Glomeromycetes</taxon>
        <taxon>Glomerales</taxon>
        <taxon>Glomeraceae</taxon>
        <taxon>Glomus</taxon>
    </lineage>
</organism>
<evidence type="ECO:0000256" key="2">
    <source>
        <dbReference type="ARBA" id="ARBA00022679"/>
    </source>
</evidence>
<dbReference type="GO" id="GO:0003677">
    <property type="term" value="F:DNA binding"/>
    <property type="evidence" value="ECO:0007669"/>
    <property type="project" value="InterPro"/>
</dbReference>
<dbReference type="GO" id="GO:0008170">
    <property type="term" value="F:N-methyltransferase activity"/>
    <property type="evidence" value="ECO:0007669"/>
    <property type="project" value="InterPro"/>
</dbReference>
<dbReference type="EMBL" id="QKYT01001201">
    <property type="protein sequence ID" value="RIA79644.1"/>
    <property type="molecule type" value="Genomic_DNA"/>
</dbReference>
<evidence type="ECO:0000313" key="5">
    <source>
        <dbReference type="Proteomes" id="UP000265703"/>
    </source>
</evidence>
<accession>A0A397SBD2</accession>
<keyword evidence="5" id="KW-1185">Reference proteome</keyword>
<sequence>MKEINSLLILPKYFSNTKQNGEGSFGNVWEEPVVPNQQRKHPHQKPRGLIRALVEATTKKRDLIVDPCAGSFVVLEVYEETGLIFLFYSSDMDEPLHIHVEYKEGGTMKV</sequence>
<protein>
    <recommendedName>
        <fullName evidence="3">DNA methylase N-4/N-6 domain-containing protein</fullName>
    </recommendedName>
</protein>
<dbReference type="AlphaFoldDB" id="A0A397SBD2"/>
<name>A0A397SBD2_9GLOM</name>
<dbReference type="OrthoDB" id="2433712at2759"/>
<proteinExistence type="predicted"/>
<dbReference type="GO" id="GO:0032259">
    <property type="term" value="P:methylation"/>
    <property type="evidence" value="ECO:0007669"/>
    <property type="project" value="UniProtKB-KW"/>
</dbReference>